<organism evidence="2 3">
    <name type="scientific">Heliocybe sulcata</name>
    <dbReference type="NCBI Taxonomy" id="5364"/>
    <lineage>
        <taxon>Eukaryota</taxon>
        <taxon>Fungi</taxon>
        <taxon>Dikarya</taxon>
        <taxon>Basidiomycota</taxon>
        <taxon>Agaricomycotina</taxon>
        <taxon>Agaricomycetes</taxon>
        <taxon>Gloeophyllales</taxon>
        <taxon>Gloeophyllaceae</taxon>
        <taxon>Heliocybe</taxon>
    </lineage>
</organism>
<evidence type="ECO:0000256" key="1">
    <source>
        <dbReference type="SAM" id="Phobius"/>
    </source>
</evidence>
<evidence type="ECO:0000313" key="2">
    <source>
        <dbReference type="EMBL" id="TFK51977.1"/>
    </source>
</evidence>
<dbReference type="Proteomes" id="UP000305948">
    <property type="component" value="Unassembled WGS sequence"/>
</dbReference>
<proteinExistence type="predicted"/>
<evidence type="ECO:0000313" key="3">
    <source>
        <dbReference type="Proteomes" id="UP000305948"/>
    </source>
</evidence>
<keyword evidence="1" id="KW-0472">Membrane</keyword>
<feature type="transmembrane region" description="Helical" evidence="1">
    <location>
        <begin position="30"/>
        <end position="53"/>
    </location>
</feature>
<name>A0A5C3N547_9AGAM</name>
<gene>
    <name evidence="2" type="ORF">OE88DRAFT_1493749</name>
</gene>
<keyword evidence="3" id="KW-1185">Reference proteome</keyword>
<keyword evidence="1" id="KW-0812">Transmembrane</keyword>
<accession>A0A5C3N547</accession>
<dbReference type="AlphaFoldDB" id="A0A5C3N547"/>
<sequence>MPAHMHHSVARFSNLAASSRRLLSLFQKFSFIYCSCMLSFLCSIFFSIAPFQLSLSLLLSWLSLHLRWHCSYGSHLTFCSPGSLHHAS</sequence>
<dbReference type="EMBL" id="ML213510">
    <property type="protein sequence ID" value="TFK51977.1"/>
    <property type="molecule type" value="Genomic_DNA"/>
</dbReference>
<keyword evidence="1" id="KW-1133">Transmembrane helix</keyword>
<reference evidence="2 3" key="1">
    <citation type="journal article" date="2019" name="Nat. Ecol. Evol.">
        <title>Megaphylogeny resolves global patterns of mushroom evolution.</title>
        <authorList>
            <person name="Varga T."/>
            <person name="Krizsan K."/>
            <person name="Foldi C."/>
            <person name="Dima B."/>
            <person name="Sanchez-Garcia M."/>
            <person name="Sanchez-Ramirez S."/>
            <person name="Szollosi G.J."/>
            <person name="Szarkandi J.G."/>
            <person name="Papp V."/>
            <person name="Albert L."/>
            <person name="Andreopoulos W."/>
            <person name="Angelini C."/>
            <person name="Antonin V."/>
            <person name="Barry K.W."/>
            <person name="Bougher N.L."/>
            <person name="Buchanan P."/>
            <person name="Buyck B."/>
            <person name="Bense V."/>
            <person name="Catcheside P."/>
            <person name="Chovatia M."/>
            <person name="Cooper J."/>
            <person name="Damon W."/>
            <person name="Desjardin D."/>
            <person name="Finy P."/>
            <person name="Geml J."/>
            <person name="Haridas S."/>
            <person name="Hughes K."/>
            <person name="Justo A."/>
            <person name="Karasinski D."/>
            <person name="Kautmanova I."/>
            <person name="Kiss B."/>
            <person name="Kocsube S."/>
            <person name="Kotiranta H."/>
            <person name="LaButti K.M."/>
            <person name="Lechner B.E."/>
            <person name="Liimatainen K."/>
            <person name="Lipzen A."/>
            <person name="Lukacs Z."/>
            <person name="Mihaltcheva S."/>
            <person name="Morgado L.N."/>
            <person name="Niskanen T."/>
            <person name="Noordeloos M.E."/>
            <person name="Ohm R.A."/>
            <person name="Ortiz-Santana B."/>
            <person name="Ovrebo C."/>
            <person name="Racz N."/>
            <person name="Riley R."/>
            <person name="Savchenko A."/>
            <person name="Shiryaev A."/>
            <person name="Soop K."/>
            <person name="Spirin V."/>
            <person name="Szebenyi C."/>
            <person name="Tomsovsky M."/>
            <person name="Tulloss R.E."/>
            <person name="Uehling J."/>
            <person name="Grigoriev I.V."/>
            <person name="Vagvolgyi C."/>
            <person name="Papp T."/>
            <person name="Martin F.M."/>
            <person name="Miettinen O."/>
            <person name="Hibbett D.S."/>
            <person name="Nagy L.G."/>
        </authorList>
    </citation>
    <scope>NUCLEOTIDE SEQUENCE [LARGE SCALE GENOMIC DNA]</scope>
    <source>
        <strain evidence="2 3">OMC1185</strain>
    </source>
</reference>
<protein>
    <submittedName>
        <fullName evidence="2">Uncharacterized protein</fullName>
    </submittedName>
</protein>